<dbReference type="Proteomes" id="UP001184230">
    <property type="component" value="Unassembled WGS sequence"/>
</dbReference>
<dbReference type="Pfam" id="PF02558">
    <property type="entry name" value="ApbA"/>
    <property type="match status" value="1"/>
</dbReference>
<evidence type="ECO:0000259" key="6">
    <source>
        <dbReference type="Pfam" id="PF02558"/>
    </source>
</evidence>
<dbReference type="InterPro" id="IPR008927">
    <property type="entry name" value="6-PGluconate_DH-like_C_sf"/>
</dbReference>
<dbReference type="InterPro" id="IPR003421">
    <property type="entry name" value="Opine_DH"/>
</dbReference>
<comment type="pathway">
    <text evidence="1">Cofactor biosynthesis; (R)-pantothenate biosynthesis; (R)-pantoate from 3-methyl-2-oxobutanoate: step 2/2.</text>
</comment>
<dbReference type="SUPFAM" id="SSF48179">
    <property type="entry name" value="6-phosphogluconate dehydrogenase C-terminal domain-like"/>
    <property type="match status" value="1"/>
</dbReference>
<dbReference type="InterPro" id="IPR036291">
    <property type="entry name" value="NAD(P)-bd_dom_sf"/>
</dbReference>
<evidence type="ECO:0000313" key="7">
    <source>
        <dbReference type="EMBL" id="MDR6539761.1"/>
    </source>
</evidence>
<dbReference type="InterPro" id="IPR051729">
    <property type="entry name" value="Opine/Lysopine_DH"/>
</dbReference>
<proteinExistence type="predicted"/>
<evidence type="ECO:0000256" key="1">
    <source>
        <dbReference type="ARBA" id="ARBA00004994"/>
    </source>
</evidence>
<organism evidence="7 8">
    <name type="scientific">Variovorax soli</name>
    <dbReference type="NCBI Taxonomy" id="376815"/>
    <lineage>
        <taxon>Bacteria</taxon>
        <taxon>Pseudomonadati</taxon>
        <taxon>Pseudomonadota</taxon>
        <taxon>Betaproteobacteria</taxon>
        <taxon>Burkholderiales</taxon>
        <taxon>Comamonadaceae</taxon>
        <taxon>Variovorax</taxon>
    </lineage>
</organism>
<feature type="domain" description="Ketopantoate reductase N-terminal" evidence="6">
    <location>
        <begin position="3"/>
        <end position="101"/>
    </location>
</feature>
<dbReference type="RefSeq" id="WP_309907721.1">
    <property type="nucleotide sequence ID" value="NZ_JAVDRF010000024.1"/>
</dbReference>
<comment type="catalytic activity">
    <reaction evidence="4">
        <text>(R)-pantoate + NADP(+) = 2-dehydropantoate + NADPH + H(+)</text>
        <dbReference type="Rhea" id="RHEA:16233"/>
        <dbReference type="ChEBI" id="CHEBI:11561"/>
        <dbReference type="ChEBI" id="CHEBI:15378"/>
        <dbReference type="ChEBI" id="CHEBI:15980"/>
        <dbReference type="ChEBI" id="CHEBI:57783"/>
        <dbReference type="ChEBI" id="CHEBI:58349"/>
        <dbReference type="EC" id="1.1.1.169"/>
    </reaction>
</comment>
<dbReference type="InterPro" id="IPR013328">
    <property type="entry name" value="6PGD_dom2"/>
</dbReference>
<dbReference type="GO" id="GO:0047129">
    <property type="term" value="F:opine dehydrogenase activity"/>
    <property type="evidence" value="ECO:0007669"/>
    <property type="project" value="UniProtKB-EC"/>
</dbReference>
<gene>
    <name evidence="7" type="ORF">J2739_005563</name>
</gene>
<name>A0ABU1NPH6_9BURK</name>
<evidence type="ECO:0000256" key="3">
    <source>
        <dbReference type="ARBA" id="ARBA00022655"/>
    </source>
</evidence>
<keyword evidence="8" id="KW-1185">Reference proteome</keyword>
<keyword evidence="3" id="KW-0566">Pantothenate biosynthesis</keyword>
<dbReference type="SUPFAM" id="SSF51735">
    <property type="entry name" value="NAD(P)-binding Rossmann-fold domains"/>
    <property type="match status" value="1"/>
</dbReference>
<dbReference type="Gene3D" id="3.40.50.720">
    <property type="entry name" value="NAD(P)-binding Rossmann-like Domain"/>
    <property type="match status" value="1"/>
</dbReference>
<evidence type="ECO:0000259" key="5">
    <source>
        <dbReference type="Pfam" id="PF02317"/>
    </source>
</evidence>
<dbReference type="PANTHER" id="PTHR38015">
    <property type="entry name" value="BLR6086 PROTEIN"/>
    <property type="match status" value="1"/>
</dbReference>
<protein>
    <recommendedName>
        <fullName evidence="2">2-dehydropantoate 2-reductase</fullName>
    </recommendedName>
</protein>
<feature type="domain" description="Opine dehydrogenase" evidence="5">
    <location>
        <begin position="182"/>
        <end position="321"/>
    </location>
</feature>
<evidence type="ECO:0000256" key="2">
    <source>
        <dbReference type="ARBA" id="ARBA00019465"/>
    </source>
</evidence>
<dbReference type="EMBL" id="JAVDRF010000024">
    <property type="protein sequence ID" value="MDR6539761.1"/>
    <property type="molecule type" value="Genomic_DNA"/>
</dbReference>
<keyword evidence="7" id="KW-0560">Oxidoreductase</keyword>
<comment type="caution">
    <text evidence="7">The sequence shown here is derived from an EMBL/GenBank/DDBJ whole genome shotgun (WGS) entry which is preliminary data.</text>
</comment>
<evidence type="ECO:0000313" key="8">
    <source>
        <dbReference type="Proteomes" id="UP001184230"/>
    </source>
</evidence>
<dbReference type="InterPro" id="IPR013332">
    <property type="entry name" value="KPR_N"/>
</dbReference>
<accession>A0ABU1NPH6</accession>
<evidence type="ECO:0000256" key="4">
    <source>
        <dbReference type="ARBA" id="ARBA00048793"/>
    </source>
</evidence>
<dbReference type="Pfam" id="PF02317">
    <property type="entry name" value="Octopine_DH"/>
    <property type="match status" value="1"/>
</dbReference>
<dbReference type="Gene3D" id="1.10.1040.10">
    <property type="entry name" value="N-(1-d-carboxylethyl)-l-norvaline Dehydrogenase, domain 2"/>
    <property type="match status" value="1"/>
</dbReference>
<reference evidence="7 8" key="1">
    <citation type="submission" date="2023-07" db="EMBL/GenBank/DDBJ databases">
        <title>Sorghum-associated microbial communities from plants grown in Nebraska, USA.</title>
        <authorList>
            <person name="Schachtman D."/>
        </authorList>
    </citation>
    <scope>NUCLEOTIDE SEQUENCE [LARGE SCALE GENOMIC DNA]</scope>
    <source>
        <strain evidence="7 8">DS1781</strain>
    </source>
</reference>
<sequence>MNIAILGGGHGCYAAAADLSEAGHSVRLWRRDADALAAVRRAGSIRLKDARGARDVPIALATADIGEALRGASLIVIPTPAIAQEDIARAMAPHLVDGQVVFLPPGTFGSFVMARIVKQAGNRADVAWAETGTLPYLARKHGEREVNVTIRAIRLPTGVYPARKQSEALAVIRAAYPSVHGCGDALSGALMNAGPVIHPPLMVMNAAPLQHFERWDIHNEGTQRAVRDVTDRLDQERIAVREAFGQGAPHYPLADHYNNDQWMYGDAHKQLVKSGDWRENIDLYAHRYITEDTELGLAFLASAARHAGVDAPIAHGLLAIVGGFLGRDLRRGPRTFEALGLAELDQPALKSRLHDGE</sequence>
<dbReference type="PANTHER" id="PTHR38015:SF1">
    <property type="entry name" value="OPINE DEHYDROGENASE DOMAIN-CONTAINING PROTEIN"/>
    <property type="match status" value="1"/>
</dbReference>